<evidence type="ECO:0000313" key="4">
    <source>
        <dbReference type="EMBL" id="AIJ04928.1"/>
    </source>
</evidence>
<dbReference type="GO" id="GO:0030170">
    <property type="term" value="F:pyridoxal phosphate binding"/>
    <property type="evidence" value="ECO:0007669"/>
    <property type="project" value="UniProtKB-ARBA"/>
</dbReference>
<keyword evidence="4" id="KW-0808">Transferase</keyword>
<dbReference type="SUPFAM" id="SSF53383">
    <property type="entry name" value="PLP-dependent transferases"/>
    <property type="match status" value="1"/>
</dbReference>
<dbReference type="EMBL" id="CP009149">
    <property type="protein sequence ID" value="AIJ04928.1"/>
    <property type="molecule type" value="Genomic_DNA"/>
</dbReference>
<dbReference type="InterPro" id="IPR000653">
    <property type="entry name" value="DegT/StrS_aminotransferase"/>
</dbReference>
<keyword evidence="1 3" id="KW-0663">Pyridoxal phosphate</keyword>
<dbReference type="InterPro" id="IPR015424">
    <property type="entry name" value="PyrdxlP-dep_Trfase"/>
</dbReference>
<accession>A0A076LES0</accession>
<keyword evidence="5" id="KW-1185">Reference proteome</keyword>
<evidence type="ECO:0000256" key="3">
    <source>
        <dbReference type="RuleBase" id="RU004508"/>
    </source>
</evidence>
<dbReference type="FunFam" id="3.40.640.10:FF:000089">
    <property type="entry name" value="Aminotransferase, DegT/DnrJ/EryC1/StrS family"/>
    <property type="match status" value="1"/>
</dbReference>
<dbReference type="PANTHER" id="PTHR30244:SF36">
    <property type="entry name" value="3-OXO-GLUCOSE-6-PHOSPHATE:GLUTAMATE AMINOTRANSFERASE"/>
    <property type="match status" value="1"/>
</dbReference>
<dbReference type="GO" id="GO:0008483">
    <property type="term" value="F:transaminase activity"/>
    <property type="evidence" value="ECO:0007669"/>
    <property type="project" value="UniProtKB-KW"/>
</dbReference>
<dbReference type="PANTHER" id="PTHR30244">
    <property type="entry name" value="TRANSAMINASE"/>
    <property type="match status" value="1"/>
</dbReference>
<organism evidence="4 5">
    <name type="scientific">Methanocaldococcus bathoardescens</name>
    <dbReference type="NCBI Taxonomy" id="1301915"/>
    <lineage>
        <taxon>Archaea</taxon>
        <taxon>Methanobacteriati</taxon>
        <taxon>Methanobacteriota</taxon>
        <taxon>Methanomada group</taxon>
        <taxon>Methanococci</taxon>
        <taxon>Methanococcales</taxon>
        <taxon>Methanocaldococcaceae</taxon>
        <taxon>Methanocaldococcus</taxon>
    </lineage>
</organism>
<dbReference type="OrthoDB" id="10355at2157"/>
<dbReference type="GO" id="GO:0000271">
    <property type="term" value="P:polysaccharide biosynthetic process"/>
    <property type="evidence" value="ECO:0007669"/>
    <property type="project" value="TreeGrafter"/>
</dbReference>
<gene>
    <name evidence="4" type="ORF">JH146_0077</name>
</gene>
<dbReference type="PIRSF" id="PIRSF000390">
    <property type="entry name" value="PLP_StrS"/>
    <property type="match status" value="1"/>
</dbReference>
<keyword evidence="4" id="KW-0032">Aminotransferase</keyword>
<dbReference type="STRING" id="1301915.JH146_0077"/>
<protein>
    <submittedName>
        <fullName evidence="4">DegT/DnrJ/EryC1/StrS aminotransferase</fullName>
    </submittedName>
</protein>
<dbReference type="HOGENOM" id="CLU_033332_6_0_2"/>
<reference evidence="4 5" key="1">
    <citation type="journal article" date="2015" name="Int. J. Syst. Evol. Microbiol.">
        <title>M ethanocaldococcus bathoardescens sp. nov., a hyperthermophilic methanogen isolated from a volcanically active deep-sea hydrothermal vent.</title>
        <authorList>
            <person name="Stewart L.C."/>
            <person name="Jung J.H."/>
            <person name="Kim Y.T."/>
            <person name="Kwon S.W."/>
            <person name="Park C.S."/>
            <person name="Holden J.F."/>
        </authorList>
    </citation>
    <scope>NUCLEOTIDE SEQUENCE [LARGE SCALE GENOMIC DNA]</scope>
    <source>
        <strain evidence="4 5">JH146</strain>
    </source>
</reference>
<dbReference type="InterPro" id="IPR015422">
    <property type="entry name" value="PyrdxlP-dep_Trfase_small"/>
</dbReference>
<proteinExistence type="inferred from homology"/>
<sequence>MIPFIDLKREYSEIKDEINSAIQKVLERGWFILGKELEKLEHEFSKYVGTKFGIGVNSGSDALYLAVKALGIGRGDEVITVSHTFISTADAIVRNGAKPVFVDIDPETYTIDTTLIEKKITERTKAIIPVHLYGHPADMDPIMEIAEKYGLFVIEDASQAHGAKYKGKKVGSIGHIACFSFYPTKNLGAYGDAGMIVTDDEDIANKLKMLRNYGSYKKYHHDVIGINSRLDEIQASILRVKLKYLDKWNERRRKIAKLYNELLEGSEIIIPIEKEWAKHVYHLYVIRCKERDKLQQYLFKNGIQTQIHYPIPIHKQGTYLNIVNEYLPATEKICNEILSLPIHPWLNEDEIEKICSLIKVKIT</sequence>
<dbReference type="CDD" id="cd00616">
    <property type="entry name" value="AHBA_syn"/>
    <property type="match status" value="1"/>
</dbReference>
<dbReference type="KEGG" id="mjh:JH146_0077"/>
<evidence type="ECO:0000313" key="5">
    <source>
        <dbReference type="Proteomes" id="UP000028781"/>
    </source>
</evidence>
<dbReference type="InterPro" id="IPR015421">
    <property type="entry name" value="PyrdxlP-dep_Trfase_major"/>
</dbReference>
<comment type="similarity">
    <text evidence="2 3">Belongs to the DegT/DnrJ/EryC1 family.</text>
</comment>
<dbReference type="Proteomes" id="UP000028781">
    <property type="component" value="Chromosome"/>
</dbReference>
<evidence type="ECO:0000256" key="2">
    <source>
        <dbReference type="ARBA" id="ARBA00037999"/>
    </source>
</evidence>
<dbReference type="Gene3D" id="3.40.640.10">
    <property type="entry name" value="Type I PLP-dependent aspartate aminotransferase-like (Major domain)"/>
    <property type="match status" value="1"/>
</dbReference>
<dbReference type="AlphaFoldDB" id="A0A076LES0"/>
<name>A0A076LES0_9EURY</name>
<dbReference type="GeneID" id="24890668"/>
<dbReference type="RefSeq" id="WP_048201144.1">
    <property type="nucleotide sequence ID" value="NZ_CP009149.1"/>
</dbReference>
<dbReference type="Gene3D" id="3.90.1150.10">
    <property type="entry name" value="Aspartate Aminotransferase, domain 1"/>
    <property type="match status" value="1"/>
</dbReference>
<evidence type="ECO:0000256" key="1">
    <source>
        <dbReference type="ARBA" id="ARBA00022898"/>
    </source>
</evidence>
<dbReference type="Pfam" id="PF01041">
    <property type="entry name" value="DegT_DnrJ_EryC1"/>
    <property type="match status" value="1"/>
</dbReference>